<dbReference type="PROSITE" id="PS00107">
    <property type="entry name" value="PROTEIN_KINASE_ATP"/>
    <property type="match status" value="1"/>
</dbReference>
<dbReference type="Gene3D" id="3.30.200.20">
    <property type="entry name" value="Phosphorylase Kinase, domain 1"/>
    <property type="match status" value="1"/>
</dbReference>
<organism evidence="5 6">
    <name type="scientific">Aduncisulcus paluster</name>
    <dbReference type="NCBI Taxonomy" id="2918883"/>
    <lineage>
        <taxon>Eukaryota</taxon>
        <taxon>Metamonada</taxon>
        <taxon>Carpediemonas-like organisms</taxon>
        <taxon>Aduncisulcus</taxon>
    </lineage>
</organism>
<accession>A0ABQ5KV18</accession>
<name>A0ABQ5KV18_9EUKA</name>
<comment type="caution">
    <text evidence="5">The sequence shown here is derived from an EMBL/GenBank/DDBJ whole genome shotgun (WGS) entry which is preliminary data.</text>
</comment>
<dbReference type="PANTHER" id="PTHR48014:SF21">
    <property type="entry name" value="SERINE_THREONINE-PROTEIN KINASE FRAY2"/>
    <property type="match status" value="1"/>
</dbReference>
<dbReference type="InterPro" id="IPR047173">
    <property type="entry name" value="STRAD_A/B-like"/>
</dbReference>
<dbReference type="InterPro" id="IPR011009">
    <property type="entry name" value="Kinase-like_dom_sf"/>
</dbReference>
<comment type="similarity">
    <text evidence="1">Belongs to the protein kinase superfamily. STE Ser/Thr protein kinase family. STE20 subfamily.</text>
</comment>
<keyword evidence="2" id="KW-0547">Nucleotide-binding</keyword>
<feature type="region of interest" description="Disordered" evidence="3">
    <location>
        <begin position="305"/>
        <end position="346"/>
    </location>
</feature>
<keyword evidence="6" id="KW-1185">Reference proteome</keyword>
<dbReference type="Proteomes" id="UP001057375">
    <property type="component" value="Unassembled WGS sequence"/>
</dbReference>
<dbReference type="EMBL" id="BQXS01010878">
    <property type="protein sequence ID" value="GKT34870.1"/>
    <property type="molecule type" value="Genomic_DNA"/>
</dbReference>
<feature type="compositionally biased region" description="Basic and acidic residues" evidence="3">
    <location>
        <begin position="522"/>
        <end position="541"/>
    </location>
</feature>
<feature type="compositionally biased region" description="Basic and acidic residues" evidence="3">
    <location>
        <begin position="424"/>
        <end position="475"/>
    </location>
</feature>
<sequence>MEKSPFQSVAEIWPSDPDCYQLLSEIGRGASANVYEAYCKSNKQTCAIKVIDLESHPTPLDDIRKEIQTMQLSHHENILRYYVSFIKGSSLYIVMPLMQGSVLNVMKTCFRRGLPETHIAYILREALKGIEYIHKSGNIHRDIKAGNILIDGEGRVLLADFGVSAWMMEFGKRKTSRKTFVGSPCWMAPEIIEQVSCGYNESVDIWSLGITALECAFGAAPNSEYPPMKVMMMTLRKPAPALPATGEYGKYSRVFRDLIDRCLKKEPSERPAASALLEHRFFKMACKREVFAREVVNEYLFEREEERKKKEEKDRQRRERRIAAGLSPNDDKIPSKTPLMPTQGSGKYKCTCGKCDFCKQVESSNNGGWSFGDLKEELERERELDKERESRDSDHSRRREKEISTPVEDRDSRGRTSPIAFGASDEKLRIQRSKSTDDRLSESAKSSKEDRERDIIGRERRTESASTSPDHKEVNIGRFRVIKKKKSKTLSAPSRSSIDTPAVLSLKDDDDRSSPLPSSRSPEPKTIKEPLDLKEAPKTDIGDGSTAGEKESTEKSAITVGTLATSHGEVQGLLETLDSQLSNVRKTIGQLKEKGFDKSETLLVLMNLLDK</sequence>
<gene>
    <name evidence="5" type="ORF">ADUPG1_008143</name>
</gene>
<dbReference type="SUPFAM" id="SSF56112">
    <property type="entry name" value="Protein kinase-like (PK-like)"/>
    <property type="match status" value="1"/>
</dbReference>
<evidence type="ECO:0000259" key="4">
    <source>
        <dbReference type="PROSITE" id="PS50011"/>
    </source>
</evidence>
<feature type="binding site" evidence="2">
    <location>
        <position position="49"/>
    </location>
    <ligand>
        <name>ATP</name>
        <dbReference type="ChEBI" id="CHEBI:30616"/>
    </ligand>
</feature>
<proteinExistence type="inferred from homology"/>
<dbReference type="PANTHER" id="PTHR48014">
    <property type="entry name" value="SERINE/THREONINE-PROTEIN KINASE FRAY2"/>
    <property type="match status" value="1"/>
</dbReference>
<feature type="compositionally biased region" description="Basic and acidic residues" evidence="3">
    <location>
        <begin position="380"/>
        <end position="414"/>
    </location>
</feature>
<evidence type="ECO:0000256" key="1">
    <source>
        <dbReference type="ARBA" id="ARBA00008874"/>
    </source>
</evidence>
<dbReference type="Pfam" id="PF00069">
    <property type="entry name" value="Pkinase"/>
    <property type="match status" value="1"/>
</dbReference>
<feature type="domain" description="Protein kinase" evidence="4">
    <location>
        <begin position="20"/>
        <end position="282"/>
    </location>
</feature>
<protein>
    <submittedName>
        <fullName evidence="5">Serine/threonine-protein kinase fray2</fullName>
    </submittedName>
</protein>
<evidence type="ECO:0000256" key="2">
    <source>
        <dbReference type="PROSITE-ProRule" id="PRU10141"/>
    </source>
</evidence>
<dbReference type="GO" id="GO:0016301">
    <property type="term" value="F:kinase activity"/>
    <property type="evidence" value="ECO:0007669"/>
    <property type="project" value="UniProtKB-KW"/>
</dbReference>
<evidence type="ECO:0000256" key="3">
    <source>
        <dbReference type="SAM" id="MobiDB-lite"/>
    </source>
</evidence>
<dbReference type="PROSITE" id="PS50011">
    <property type="entry name" value="PROTEIN_KINASE_DOM"/>
    <property type="match status" value="1"/>
</dbReference>
<keyword evidence="2" id="KW-0067">ATP-binding</keyword>
<feature type="compositionally biased region" description="Basic and acidic residues" evidence="3">
    <location>
        <begin position="305"/>
        <end position="317"/>
    </location>
</feature>
<evidence type="ECO:0000313" key="6">
    <source>
        <dbReference type="Proteomes" id="UP001057375"/>
    </source>
</evidence>
<dbReference type="Gene3D" id="1.10.510.10">
    <property type="entry name" value="Transferase(Phosphotransferase) domain 1"/>
    <property type="match status" value="1"/>
</dbReference>
<keyword evidence="5" id="KW-0418">Kinase</keyword>
<dbReference type="InterPro" id="IPR000719">
    <property type="entry name" value="Prot_kinase_dom"/>
</dbReference>
<dbReference type="SMART" id="SM00220">
    <property type="entry name" value="S_TKc"/>
    <property type="match status" value="1"/>
</dbReference>
<evidence type="ECO:0000313" key="5">
    <source>
        <dbReference type="EMBL" id="GKT34870.1"/>
    </source>
</evidence>
<feature type="compositionally biased region" description="Polar residues" evidence="3">
    <location>
        <begin position="489"/>
        <end position="499"/>
    </location>
</feature>
<dbReference type="InterPro" id="IPR017441">
    <property type="entry name" value="Protein_kinase_ATP_BS"/>
</dbReference>
<reference evidence="5" key="1">
    <citation type="submission" date="2022-03" db="EMBL/GenBank/DDBJ databases">
        <title>Draft genome sequence of Aduncisulcus paluster, a free-living microaerophilic Fornicata.</title>
        <authorList>
            <person name="Yuyama I."/>
            <person name="Kume K."/>
            <person name="Tamura T."/>
            <person name="Inagaki Y."/>
            <person name="Hashimoto T."/>
        </authorList>
    </citation>
    <scope>NUCLEOTIDE SEQUENCE</scope>
    <source>
        <strain evidence="5">NY0171</strain>
    </source>
</reference>
<keyword evidence="5" id="KW-0808">Transferase</keyword>
<feature type="region of interest" description="Disordered" evidence="3">
    <location>
        <begin position="380"/>
        <end position="556"/>
    </location>
</feature>